<keyword evidence="1" id="KW-0812">Transmembrane</keyword>
<gene>
    <name evidence="2" type="ORF">NMK71_00415</name>
</gene>
<evidence type="ECO:0000256" key="1">
    <source>
        <dbReference type="SAM" id="Phobius"/>
    </source>
</evidence>
<dbReference type="EMBL" id="JANCMU010000001">
    <property type="protein sequence ID" value="MDG4944866.1"/>
    <property type="molecule type" value="Genomic_DNA"/>
</dbReference>
<accession>A0A9X4RTQ9</accession>
<evidence type="ECO:0000313" key="3">
    <source>
        <dbReference type="Proteomes" id="UP001152599"/>
    </source>
</evidence>
<dbReference type="Proteomes" id="UP001152599">
    <property type="component" value="Unassembled WGS sequence"/>
</dbReference>
<reference evidence="2" key="1">
    <citation type="submission" date="2022-07" db="EMBL/GenBank/DDBJ databases">
        <title>Description and genome-wide analysis of Profundicola chukchiensis gen. nov., sp. nov., marine bacteria isolated from bottom sediments of the Chukchi Sea.</title>
        <authorList>
            <person name="Romanenko L."/>
            <person name="Otstavnykh N."/>
            <person name="Kurilenko V."/>
            <person name="Eremeev V."/>
            <person name="Velansky P."/>
            <person name="Mikhailov V."/>
            <person name="Isaeva M."/>
        </authorList>
    </citation>
    <scope>NUCLEOTIDE SEQUENCE</scope>
    <source>
        <strain evidence="2">KMM 9713</strain>
    </source>
</reference>
<proteinExistence type="predicted"/>
<feature type="transmembrane region" description="Helical" evidence="1">
    <location>
        <begin position="82"/>
        <end position="99"/>
    </location>
</feature>
<keyword evidence="1" id="KW-1133">Transmembrane helix</keyword>
<protein>
    <submittedName>
        <fullName evidence="2">Uncharacterized protein</fullName>
    </submittedName>
</protein>
<organism evidence="2 3">
    <name type="scientific">Profundicola chukchiensis</name>
    <dbReference type="NCBI Taxonomy" id="2961959"/>
    <lineage>
        <taxon>Bacteria</taxon>
        <taxon>Pseudomonadati</taxon>
        <taxon>Bacteroidota</taxon>
        <taxon>Flavobacteriia</taxon>
        <taxon>Flavobacteriales</taxon>
        <taxon>Weeksellaceae</taxon>
        <taxon>Profundicola</taxon>
    </lineage>
</organism>
<keyword evidence="1" id="KW-0472">Membrane</keyword>
<dbReference type="RefSeq" id="WP_304419619.1">
    <property type="nucleotide sequence ID" value="NZ_JANCMU010000001.1"/>
</dbReference>
<evidence type="ECO:0000313" key="2">
    <source>
        <dbReference type="EMBL" id="MDG4944866.1"/>
    </source>
</evidence>
<name>A0A9X4RTQ9_9FLAO</name>
<dbReference type="AlphaFoldDB" id="A0A9X4RTQ9"/>
<sequence length="107" mass="11870">MKLLNKSILTIIFSLFVVVAFSQQSNFERKNLNPEFSTDLRTPRLQHTVGSSQTVIGEEAPVQVQGEGDGNEGGNLVPVDDYQYYLVGLGVLLTGIVVYRRNQLQKA</sequence>
<comment type="caution">
    <text evidence="2">The sequence shown here is derived from an EMBL/GenBank/DDBJ whole genome shotgun (WGS) entry which is preliminary data.</text>
</comment>
<keyword evidence="3" id="KW-1185">Reference proteome</keyword>